<organism evidence="3 4">
    <name type="scientific">Tanacetum coccineum</name>
    <dbReference type="NCBI Taxonomy" id="301880"/>
    <lineage>
        <taxon>Eukaryota</taxon>
        <taxon>Viridiplantae</taxon>
        <taxon>Streptophyta</taxon>
        <taxon>Embryophyta</taxon>
        <taxon>Tracheophyta</taxon>
        <taxon>Spermatophyta</taxon>
        <taxon>Magnoliopsida</taxon>
        <taxon>eudicotyledons</taxon>
        <taxon>Gunneridae</taxon>
        <taxon>Pentapetalae</taxon>
        <taxon>asterids</taxon>
        <taxon>campanulids</taxon>
        <taxon>Asterales</taxon>
        <taxon>Asteraceae</taxon>
        <taxon>Asteroideae</taxon>
        <taxon>Anthemideae</taxon>
        <taxon>Anthemidinae</taxon>
        <taxon>Tanacetum</taxon>
    </lineage>
</organism>
<gene>
    <name evidence="3" type="ORF">Tco_0625596</name>
</gene>
<comment type="caution">
    <text evidence="3">The sequence shown here is derived from an EMBL/GenBank/DDBJ whole genome shotgun (WGS) entry which is preliminary data.</text>
</comment>
<keyword evidence="1" id="KW-0175">Coiled coil</keyword>
<proteinExistence type="predicted"/>
<name>A0ABQ4WH82_9ASTR</name>
<sequence length="170" mass="19125">MLFNSIKATRSQHQKELNELIENVNQKTYAYADVRAQNQDLLITISELKNKLKTVEKGKNVYTKFDKSETSGALLSITPLPKNIAIKAKKVSTSMVNADRSKLVTLHSTPTTEQRQTQNENVLARGMYRITKTKTSDSRTNTIVSHSIGVESSNSVKDQSLRTVNRRIES</sequence>
<dbReference type="EMBL" id="BQNB010008641">
    <property type="protein sequence ID" value="GJS52234.1"/>
    <property type="molecule type" value="Genomic_DNA"/>
</dbReference>
<dbReference type="InterPro" id="IPR058914">
    <property type="entry name" value="LIPB1/2_CC"/>
</dbReference>
<evidence type="ECO:0000313" key="4">
    <source>
        <dbReference type="Proteomes" id="UP001151760"/>
    </source>
</evidence>
<keyword evidence="4" id="KW-1185">Reference proteome</keyword>
<reference evidence="3" key="2">
    <citation type="submission" date="2022-01" db="EMBL/GenBank/DDBJ databases">
        <authorList>
            <person name="Yamashiro T."/>
            <person name="Shiraishi A."/>
            <person name="Satake H."/>
            <person name="Nakayama K."/>
        </authorList>
    </citation>
    <scope>NUCLEOTIDE SEQUENCE</scope>
</reference>
<dbReference type="Proteomes" id="UP001151760">
    <property type="component" value="Unassembled WGS sequence"/>
</dbReference>
<protein>
    <recommendedName>
        <fullName evidence="2">Liprin-beta-1/2 coiled-coil domain-containing protein</fullName>
    </recommendedName>
</protein>
<reference evidence="3" key="1">
    <citation type="journal article" date="2022" name="Int. J. Mol. Sci.">
        <title>Draft Genome of Tanacetum Coccineum: Genomic Comparison of Closely Related Tanacetum-Family Plants.</title>
        <authorList>
            <person name="Yamashiro T."/>
            <person name="Shiraishi A."/>
            <person name="Nakayama K."/>
            <person name="Satake H."/>
        </authorList>
    </citation>
    <scope>NUCLEOTIDE SEQUENCE</scope>
</reference>
<evidence type="ECO:0000259" key="2">
    <source>
        <dbReference type="Pfam" id="PF26022"/>
    </source>
</evidence>
<evidence type="ECO:0000256" key="1">
    <source>
        <dbReference type="SAM" id="Coils"/>
    </source>
</evidence>
<dbReference type="Pfam" id="PF26022">
    <property type="entry name" value="CC_Liprin_beta"/>
    <property type="match status" value="1"/>
</dbReference>
<evidence type="ECO:0000313" key="3">
    <source>
        <dbReference type="EMBL" id="GJS52234.1"/>
    </source>
</evidence>
<feature type="coiled-coil region" evidence="1">
    <location>
        <begin position="3"/>
        <end position="51"/>
    </location>
</feature>
<feature type="domain" description="Liprin-beta-1/2 coiled-coil" evidence="2">
    <location>
        <begin position="8"/>
        <end position="69"/>
    </location>
</feature>
<accession>A0ABQ4WH82</accession>